<proteinExistence type="predicted"/>
<dbReference type="Pfam" id="PF24883">
    <property type="entry name" value="NPHP3_N"/>
    <property type="match status" value="1"/>
</dbReference>
<dbReference type="OrthoDB" id="674604at2759"/>
<keyword evidence="4" id="KW-1185">Reference proteome</keyword>
<comment type="caution">
    <text evidence="3">The sequence shown here is derived from an EMBL/GenBank/DDBJ whole genome shotgun (WGS) entry which is preliminary data.</text>
</comment>
<evidence type="ECO:0000313" key="3">
    <source>
        <dbReference type="EMBL" id="KAG4426836.1"/>
    </source>
</evidence>
<dbReference type="AlphaFoldDB" id="A0A8H7WKY8"/>
<dbReference type="Proteomes" id="UP000664132">
    <property type="component" value="Unassembled WGS sequence"/>
</dbReference>
<sequence>MYRLSDIRARPVVPAYPPSIVKARQRLIPIYLLIVDALDECDNEDHIRIILQLLAEARLLKVRLRVLITSRPEVPIRYGFCQIPNAEHRDFIFHDIEAVIVVHDISIFLKYELGSIGKERRLGAGWSGDLVIRQLVQKASDVVRGAGRFELRKLSPQITAFLKGSLARNATTVSIR</sequence>
<name>A0A8H7WKY8_9HELO</name>
<accession>A0A8H7WKY8</accession>
<evidence type="ECO:0000313" key="4">
    <source>
        <dbReference type="Proteomes" id="UP000664132"/>
    </source>
</evidence>
<dbReference type="EMBL" id="JAFJYH010000001">
    <property type="protein sequence ID" value="KAG4426836.1"/>
    <property type="molecule type" value="Genomic_DNA"/>
</dbReference>
<evidence type="ECO:0000259" key="2">
    <source>
        <dbReference type="Pfam" id="PF24883"/>
    </source>
</evidence>
<protein>
    <recommendedName>
        <fullName evidence="2">Nephrocystin 3-like N-terminal domain-containing protein</fullName>
    </recommendedName>
</protein>
<reference evidence="3" key="1">
    <citation type="submission" date="2021-02" db="EMBL/GenBank/DDBJ databases">
        <title>Genome sequence Cadophora malorum strain M34.</title>
        <authorList>
            <person name="Stefanovic E."/>
            <person name="Vu D."/>
            <person name="Scully C."/>
            <person name="Dijksterhuis J."/>
            <person name="Roader J."/>
            <person name="Houbraken J."/>
        </authorList>
    </citation>
    <scope>NUCLEOTIDE SEQUENCE</scope>
    <source>
        <strain evidence="3">M34</strain>
    </source>
</reference>
<gene>
    <name evidence="3" type="ORF">IFR04_000267</name>
</gene>
<feature type="domain" description="Nephrocystin 3-like N-terminal" evidence="2">
    <location>
        <begin position="32"/>
        <end position="71"/>
    </location>
</feature>
<organism evidence="3 4">
    <name type="scientific">Cadophora malorum</name>
    <dbReference type="NCBI Taxonomy" id="108018"/>
    <lineage>
        <taxon>Eukaryota</taxon>
        <taxon>Fungi</taxon>
        <taxon>Dikarya</taxon>
        <taxon>Ascomycota</taxon>
        <taxon>Pezizomycotina</taxon>
        <taxon>Leotiomycetes</taxon>
        <taxon>Helotiales</taxon>
        <taxon>Ploettnerulaceae</taxon>
        <taxon>Cadophora</taxon>
    </lineage>
</organism>
<dbReference type="InterPro" id="IPR056884">
    <property type="entry name" value="NPHP3-like_N"/>
</dbReference>
<keyword evidence="1" id="KW-0677">Repeat</keyword>
<evidence type="ECO:0000256" key="1">
    <source>
        <dbReference type="ARBA" id="ARBA00022737"/>
    </source>
</evidence>